<dbReference type="SMART" id="SM00850">
    <property type="entry name" value="LytTR"/>
    <property type="match status" value="1"/>
</dbReference>
<dbReference type="Gene3D" id="2.40.50.1020">
    <property type="entry name" value="LytTr DNA-binding domain"/>
    <property type="match status" value="1"/>
</dbReference>
<dbReference type="PROSITE" id="PS50930">
    <property type="entry name" value="HTH_LYTTR"/>
    <property type="match status" value="1"/>
</dbReference>
<evidence type="ECO:0000259" key="5">
    <source>
        <dbReference type="PROSITE" id="PS50930"/>
    </source>
</evidence>
<dbReference type="RefSeq" id="WP_209457868.1">
    <property type="nucleotide sequence ID" value="NZ_JAGGKC010000001.1"/>
</dbReference>
<dbReference type="Pfam" id="PF04397">
    <property type="entry name" value="LytTR"/>
    <property type="match status" value="1"/>
</dbReference>
<dbReference type="EMBL" id="JAGGKC010000001">
    <property type="protein sequence ID" value="MBP1917620.1"/>
    <property type="molecule type" value="Genomic_DNA"/>
</dbReference>
<dbReference type="Pfam" id="PF00072">
    <property type="entry name" value="Response_reg"/>
    <property type="match status" value="1"/>
</dbReference>
<accession>A0ABS4FZ91</accession>
<protein>
    <recommendedName>
        <fullName evidence="1">Stage 0 sporulation protein A homolog</fullName>
    </recommendedName>
</protein>
<evidence type="ECO:0000256" key="2">
    <source>
        <dbReference type="ARBA" id="ARBA00024867"/>
    </source>
</evidence>
<feature type="domain" description="HTH LytTR-type" evidence="5">
    <location>
        <begin position="131"/>
        <end position="229"/>
    </location>
</feature>
<dbReference type="InterPro" id="IPR046947">
    <property type="entry name" value="LytR-like"/>
</dbReference>
<dbReference type="Gene3D" id="3.40.50.2300">
    <property type="match status" value="1"/>
</dbReference>
<dbReference type="Proteomes" id="UP001519271">
    <property type="component" value="Unassembled WGS sequence"/>
</dbReference>
<dbReference type="InterPro" id="IPR001789">
    <property type="entry name" value="Sig_transdc_resp-reg_receiver"/>
</dbReference>
<evidence type="ECO:0000313" key="7">
    <source>
        <dbReference type="Proteomes" id="UP001519271"/>
    </source>
</evidence>
<proteinExistence type="predicted"/>
<dbReference type="GO" id="GO:0003677">
    <property type="term" value="F:DNA binding"/>
    <property type="evidence" value="ECO:0007669"/>
    <property type="project" value="UniProtKB-KW"/>
</dbReference>
<feature type="modified residue" description="4-aspartylphosphate" evidence="3">
    <location>
        <position position="57"/>
    </location>
</feature>
<dbReference type="PANTHER" id="PTHR37299:SF1">
    <property type="entry name" value="STAGE 0 SPORULATION PROTEIN A HOMOLOG"/>
    <property type="match status" value="1"/>
</dbReference>
<dbReference type="PANTHER" id="PTHR37299">
    <property type="entry name" value="TRANSCRIPTIONAL REGULATOR-RELATED"/>
    <property type="match status" value="1"/>
</dbReference>
<keyword evidence="3" id="KW-0597">Phosphoprotein</keyword>
<gene>
    <name evidence="6" type="ORF">J2Z34_000083</name>
</gene>
<dbReference type="PROSITE" id="PS50110">
    <property type="entry name" value="RESPONSE_REGULATORY"/>
    <property type="match status" value="1"/>
</dbReference>
<evidence type="ECO:0000256" key="1">
    <source>
        <dbReference type="ARBA" id="ARBA00018672"/>
    </source>
</evidence>
<comment type="function">
    <text evidence="2">May play the central regulatory role in sporulation. It may be an element of the effector pathway responsible for the activation of sporulation genes in response to nutritional stress. Spo0A may act in concert with spo0H (a sigma factor) to control the expression of some genes that are critical to the sporulation process.</text>
</comment>
<reference evidence="6 7" key="1">
    <citation type="submission" date="2021-03" db="EMBL/GenBank/DDBJ databases">
        <title>Genomic Encyclopedia of Type Strains, Phase IV (KMG-IV): sequencing the most valuable type-strain genomes for metagenomic binning, comparative biology and taxonomic classification.</title>
        <authorList>
            <person name="Goeker M."/>
        </authorList>
    </citation>
    <scope>NUCLEOTIDE SEQUENCE [LARGE SCALE GENOMIC DNA]</scope>
    <source>
        <strain evidence="6 7">DSM 6139</strain>
    </source>
</reference>
<keyword evidence="6" id="KW-0238">DNA-binding</keyword>
<evidence type="ECO:0000259" key="4">
    <source>
        <dbReference type="PROSITE" id="PS50110"/>
    </source>
</evidence>
<evidence type="ECO:0000256" key="3">
    <source>
        <dbReference type="PROSITE-ProRule" id="PRU00169"/>
    </source>
</evidence>
<keyword evidence="7" id="KW-1185">Reference proteome</keyword>
<feature type="domain" description="Response regulatory" evidence="4">
    <location>
        <begin position="3"/>
        <end position="120"/>
    </location>
</feature>
<sequence>MIRIAIVDDEAEVRNMLESCIAEYSRTAGVKFEVTAFKDGSEIVSGYRPVYDIIFLDIQMPVMDGMTAAEKIRSMDEDVILIFITNMANYAIKGYSVNALDFVIKPVLPFAFSQQLTKAIGQMKKKKDNFLVVQHSGGIVKLDLAKVTYFESLGHRITVHTLNEEYTFNDSLKNMEQKLPASSFTRCNNCYLVNLAHVESVNQDIATVGGHKLKISRPRKADFMNALADYIGGVLR</sequence>
<dbReference type="InterPro" id="IPR011006">
    <property type="entry name" value="CheY-like_superfamily"/>
</dbReference>
<dbReference type="InterPro" id="IPR007492">
    <property type="entry name" value="LytTR_DNA-bd_dom"/>
</dbReference>
<evidence type="ECO:0000313" key="6">
    <source>
        <dbReference type="EMBL" id="MBP1917620.1"/>
    </source>
</evidence>
<name>A0ABS4FZ91_9CLOT</name>
<dbReference type="SMART" id="SM00448">
    <property type="entry name" value="REC"/>
    <property type="match status" value="1"/>
</dbReference>
<organism evidence="6 7">
    <name type="scientific">Youngiibacter multivorans</name>
    <dbReference type="NCBI Taxonomy" id="937251"/>
    <lineage>
        <taxon>Bacteria</taxon>
        <taxon>Bacillati</taxon>
        <taxon>Bacillota</taxon>
        <taxon>Clostridia</taxon>
        <taxon>Eubacteriales</taxon>
        <taxon>Clostridiaceae</taxon>
        <taxon>Youngiibacter</taxon>
    </lineage>
</organism>
<comment type="caution">
    <text evidence="6">The sequence shown here is derived from an EMBL/GenBank/DDBJ whole genome shotgun (WGS) entry which is preliminary data.</text>
</comment>
<dbReference type="SUPFAM" id="SSF52172">
    <property type="entry name" value="CheY-like"/>
    <property type="match status" value="1"/>
</dbReference>